<feature type="transmembrane region" description="Helical" evidence="1">
    <location>
        <begin position="49"/>
        <end position="70"/>
    </location>
</feature>
<gene>
    <name evidence="2" type="ORF">PanWU01x14_324670</name>
</gene>
<accession>A0A2P5AK75</accession>
<protein>
    <submittedName>
        <fullName evidence="2">Uncharacterized protein</fullName>
    </submittedName>
</protein>
<dbReference type="EMBL" id="JXTB01000549">
    <property type="protein sequence ID" value="PON36914.1"/>
    <property type="molecule type" value="Genomic_DNA"/>
</dbReference>
<proteinExistence type="predicted"/>
<keyword evidence="3" id="KW-1185">Reference proteome</keyword>
<organism evidence="2 3">
    <name type="scientific">Parasponia andersonii</name>
    <name type="common">Sponia andersonii</name>
    <dbReference type="NCBI Taxonomy" id="3476"/>
    <lineage>
        <taxon>Eukaryota</taxon>
        <taxon>Viridiplantae</taxon>
        <taxon>Streptophyta</taxon>
        <taxon>Embryophyta</taxon>
        <taxon>Tracheophyta</taxon>
        <taxon>Spermatophyta</taxon>
        <taxon>Magnoliopsida</taxon>
        <taxon>eudicotyledons</taxon>
        <taxon>Gunneridae</taxon>
        <taxon>Pentapetalae</taxon>
        <taxon>rosids</taxon>
        <taxon>fabids</taxon>
        <taxon>Rosales</taxon>
        <taxon>Cannabaceae</taxon>
        <taxon>Parasponia</taxon>
    </lineage>
</organism>
<name>A0A2P5AK75_PARAD</name>
<sequence length="153" mass="16515">MASSIGGVDAESLTSDGIGVVVAQMSMGERRYEHGRTTMYVQSLYNERTILLAMYLIGPLTAPALSLRFIHALYRKAPPSQVGPNNTGAAASLVPYGEPHSLAHSPALPTRNPQLQPQVSCSHLRLPPPLLQPVLPLPALPLPLDHRRRLPSC</sequence>
<keyword evidence="1" id="KW-1133">Transmembrane helix</keyword>
<keyword evidence="1" id="KW-0812">Transmembrane</keyword>
<evidence type="ECO:0000313" key="3">
    <source>
        <dbReference type="Proteomes" id="UP000237105"/>
    </source>
</evidence>
<dbReference type="AlphaFoldDB" id="A0A2P5AK75"/>
<dbReference type="Proteomes" id="UP000237105">
    <property type="component" value="Unassembled WGS sequence"/>
</dbReference>
<keyword evidence="1" id="KW-0472">Membrane</keyword>
<comment type="caution">
    <text evidence="2">The sequence shown here is derived from an EMBL/GenBank/DDBJ whole genome shotgun (WGS) entry which is preliminary data.</text>
</comment>
<evidence type="ECO:0000256" key="1">
    <source>
        <dbReference type="SAM" id="Phobius"/>
    </source>
</evidence>
<reference evidence="3" key="1">
    <citation type="submission" date="2016-06" db="EMBL/GenBank/DDBJ databases">
        <title>Parallel loss of symbiosis genes in relatives of nitrogen-fixing non-legume Parasponia.</title>
        <authorList>
            <person name="Van Velzen R."/>
            <person name="Holmer R."/>
            <person name="Bu F."/>
            <person name="Rutten L."/>
            <person name="Van Zeijl A."/>
            <person name="Liu W."/>
            <person name="Santuari L."/>
            <person name="Cao Q."/>
            <person name="Sharma T."/>
            <person name="Shen D."/>
            <person name="Roswanjaya Y."/>
            <person name="Wardhani T."/>
            <person name="Kalhor M.S."/>
            <person name="Jansen J."/>
            <person name="Van den Hoogen J."/>
            <person name="Gungor B."/>
            <person name="Hartog M."/>
            <person name="Hontelez J."/>
            <person name="Verver J."/>
            <person name="Yang W.-C."/>
            <person name="Schijlen E."/>
            <person name="Repin R."/>
            <person name="Schilthuizen M."/>
            <person name="Schranz E."/>
            <person name="Heidstra R."/>
            <person name="Miyata K."/>
            <person name="Fedorova E."/>
            <person name="Kohlen W."/>
            <person name="Bisseling T."/>
            <person name="Smit S."/>
            <person name="Geurts R."/>
        </authorList>
    </citation>
    <scope>NUCLEOTIDE SEQUENCE [LARGE SCALE GENOMIC DNA]</scope>
    <source>
        <strain evidence="3">cv. WU1-14</strain>
    </source>
</reference>
<evidence type="ECO:0000313" key="2">
    <source>
        <dbReference type="EMBL" id="PON36914.1"/>
    </source>
</evidence>